<name>A0A1D6IHE3_MAIZE</name>
<evidence type="ECO:0000313" key="3">
    <source>
        <dbReference type="EMBL" id="ONM58922.1"/>
    </source>
</evidence>
<reference evidence="3" key="1">
    <citation type="submission" date="2015-12" db="EMBL/GenBank/DDBJ databases">
        <title>Update maize B73 reference genome by single molecule sequencing technologies.</title>
        <authorList>
            <consortium name="Maize Genome Sequencing Project"/>
            <person name="Ware D."/>
        </authorList>
    </citation>
    <scope>NUCLEOTIDE SEQUENCE [LARGE SCALE GENOMIC DNA]</scope>
    <source>
        <tissue evidence="3">Seedling</tissue>
    </source>
</reference>
<sequence length="105" mass="12504">MMKLFYKMVTSCSTVGLSTYTILLRNLLIVGKWRKYVEVLQWMEDAGVCPTLYMYQSVLPYIWRDNSMDYVTLMQEKISMTLPNLIIVCMKNMLFFFDLIIYLNI</sequence>
<dbReference type="EMBL" id="CM007650">
    <property type="protein sequence ID" value="ONM58922.1"/>
    <property type="molecule type" value="Genomic_DNA"/>
</dbReference>
<protein>
    <submittedName>
        <fullName evidence="3">Pentatricopeptide repeat-containing protein</fullName>
    </submittedName>
</protein>
<gene>
    <name evidence="3" type="ORF">ZEAMMB73_Zm00001d021871</name>
</gene>
<dbReference type="InterPro" id="IPR002885">
    <property type="entry name" value="PPR_rpt"/>
</dbReference>
<evidence type="ECO:0000256" key="1">
    <source>
        <dbReference type="ARBA" id="ARBA00022737"/>
    </source>
</evidence>
<dbReference type="PaxDb" id="4577-GRMZM2G158452_P01"/>
<proteinExistence type="predicted"/>
<keyword evidence="2" id="KW-0809">Transit peptide</keyword>
<dbReference type="AlphaFoldDB" id="A0A1D6IHE3"/>
<dbReference type="InterPro" id="IPR011990">
    <property type="entry name" value="TPR-like_helical_dom_sf"/>
</dbReference>
<evidence type="ECO:0000256" key="2">
    <source>
        <dbReference type="ARBA" id="ARBA00022946"/>
    </source>
</evidence>
<accession>A0A1D6IHE3</accession>
<dbReference type="Gene3D" id="1.25.40.10">
    <property type="entry name" value="Tetratricopeptide repeat domain"/>
    <property type="match status" value="1"/>
</dbReference>
<keyword evidence="1" id="KW-0677">Repeat</keyword>
<dbReference type="PROSITE" id="PS51375">
    <property type="entry name" value="PPR"/>
    <property type="match status" value="1"/>
</dbReference>
<organism evidence="3">
    <name type="scientific">Zea mays</name>
    <name type="common">Maize</name>
    <dbReference type="NCBI Taxonomy" id="4577"/>
    <lineage>
        <taxon>Eukaryota</taxon>
        <taxon>Viridiplantae</taxon>
        <taxon>Streptophyta</taxon>
        <taxon>Embryophyta</taxon>
        <taxon>Tracheophyta</taxon>
        <taxon>Spermatophyta</taxon>
        <taxon>Magnoliopsida</taxon>
        <taxon>Liliopsida</taxon>
        <taxon>Poales</taxon>
        <taxon>Poaceae</taxon>
        <taxon>PACMAD clade</taxon>
        <taxon>Panicoideae</taxon>
        <taxon>Andropogonodae</taxon>
        <taxon>Andropogoneae</taxon>
        <taxon>Tripsacinae</taxon>
        <taxon>Zea</taxon>
    </lineage>
</organism>